<evidence type="ECO:0000313" key="5">
    <source>
        <dbReference type="EMBL" id="KAJ0409894.1"/>
    </source>
</evidence>
<keyword evidence="1 3" id="KW-0489">Methyltransferase</keyword>
<dbReference type="PANTHER" id="PTHR11103:SF18">
    <property type="entry name" value="SLR1189 PROTEIN"/>
    <property type="match status" value="1"/>
</dbReference>
<dbReference type="GO" id="GO:0046872">
    <property type="term" value="F:metal ion binding"/>
    <property type="evidence" value="ECO:0007669"/>
    <property type="project" value="UniProtKB-KW"/>
</dbReference>
<evidence type="ECO:0000256" key="1">
    <source>
        <dbReference type="ARBA" id="ARBA00022603"/>
    </source>
</evidence>
<dbReference type="InterPro" id="IPR036589">
    <property type="entry name" value="HCY_dom_sf"/>
</dbReference>
<dbReference type="AlphaFoldDB" id="A0AAD5MBR0"/>
<protein>
    <recommendedName>
        <fullName evidence="4">Hcy-binding domain-containing protein</fullName>
    </recommendedName>
</protein>
<dbReference type="SUPFAM" id="SSF82282">
    <property type="entry name" value="Homocysteine S-methyltransferase"/>
    <property type="match status" value="1"/>
</dbReference>
<gene>
    <name evidence="5" type="ORF">P43SY_005788</name>
</gene>
<comment type="cofactor">
    <cofactor evidence="3">
        <name>Zn(2+)</name>
        <dbReference type="ChEBI" id="CHEBI:29105"/>
    </cofactor>
</comment>
<dbReference type="GO" id="GO:0032259">
    <property type="term" value="P:methylation"/>
    <property type="evidence" value="ECO:0007669"/>
    <property type="project" value="UniProtKB-KW"/>
</dbReference>
<organism evidence="5 6">
    <name type="scientific">Pythium insidiosum</name>
    <name type="common">Pythiosis disease agent</name>
    <dbReference type="NCBI Taxonomy" id="114742"/>
    <lineage>
        <taxon>Eukaryota</taxon>
        <taxon>Sar</taxon>
        <taxon>Stramenopiles</taxon>
        <taxon>Oomycota</taxon>
        <taxon>Peronosporomycetes</taxon>
        <taxon>Pythiales</taxon>
        <taxon>Pythiaceae</taxon>
        <taxon>Pythium</taxon>
    </lineage>
</organism>
<comment type="caution">
    <text evidence="5">The sequence shown here is derived from an EMBL/GenBank/DDBJ whole genome shotgun (WGS) entry which is preliminary data.</text>
</comment>
<keyword evidence="6" id="KW-1185">Reference proteome</keyword>
<dbReference type="InterPro" id="IPR003726">
    <property type="entry name" value="HCY_dom"/>
</dbReference>
<proteinExistence type="predicted"/>
<evidence type="ECO:0000313" key="6">
    <source>
        <dbReference type="Proteomes" id="UP001209570"/>
    </source>
</evidence>
<feature type="binding site" evidence="3">
    <location>
        <position position="308"/>
    </location>
    <ligand>
        <name>Zn(2+)</name>
        <dbReference type="ChEBI" id="CHEBI:29105"/>
    </ligand>
</feature>
<dbReference type="Pfam" id="PF02574">
    <property type="entry name" value="S-methyl_trans"/>
    <property type="match status" value="1"/>
</dbReference>
<dbReference type="GO" id="GO:0008168">
    <property type="term" value="F:methyltransferase activity"/>
    <property type="evidence" value="ECO:0007669"/>
    <property type="project" value="UniProtKB-UniRule"/>
</dbReference>
<dbReference type="PANTHER" id="PTHR11103">
    <property type="entry name" value="SLR1189 PROTEIN"/>
    <property type="match status" value="1"/>
</dbReference>
<evidence type="ECO:0000256" key="3">
    <source>
        <dbReference type="PROSITE-ProRule" id="PRU00333"/>
    </source>
</evidence>
<keyword evidence="3" id="KW-0862">Zinc</keyword>
<sequence>MEGSMTSEAAAAGIVVGGSAIVDELFRRGLLNDRNMLSASALVHPKNHELVVQAHEAYLDAGATHLVTANSQVVPGLGFGTDEIREYTRMAGRLAKEARARANKETDVKICGSLPPLMPSYRSDRTIDKKEGQAAYLLIAEALWPFVDIYLVETMSSLAEAKLAYHSVYHLRKPVLISFALNSTGEQLRGGEDVLDVIQQLIEYADRVSEDDESEVMLRGVLFNCSQPEDIAKGLKYVHHSEKIQNMLTGHSIVLGAYGDRISTSSTAGRMEETLVSGAMHSVLDMEIYREFVLRWIKFGALLVGGCCGIPPSYIEHIADVANHEHASHP</sequence>
<feature type="binding site" evidence="3">
    <location>
        <position position="225"/>
    </location>
    <ligand>
        <name>Zn(2+)</name>
        <dbReference type="ChEBI" id="CHEBI:29105"/>
    </ligand>
</feature>
<dbReference type="Gene3D" id="3.20.20.330">
    <property type="entry name" value="Homocysteine-binding-like domain"/>
    <property type="match status" value="1"/>
</dbReference>
<dbReference type="PROSITE" id="PS50970">
    <property type="entry name" value="HCY"/>
    <property type="match status" value="1"/>
</dbReference>
<dbReference type="EMBL" id="JAKCXM010000002">
    <property type="protein sequence ID" value="KAJ0409894.1"/>
    <property type="molecule type" value="Genomic_DNA"/>
</dbReference>
<accession>A0AAD5MBR0</accession>
<feature type="binding site" evidence="3">
    <location>
        <position position="307"/>
    </location>
    <ligand>
        <name>Zn(2+)</name>
        <dbReference type="ChEBI" id="CHEBI:29105"/>
    </ligand>
</feature>
<reference evidence="5" key="1">
    <citation type="submission" date="2021-12" db="EMBL/GenBank/DDBJ databases">
        <title>Prjna785345.</title>
        <authorList>
            <person name="Rujirawat T."/>
            <person name="Krajaejun T."/>
        </authorList>
    </citation>
    <scope>NUCLEOTIDE SEQUENCE</scope>
    <source>
        <strain evidence="5">Pi057C3</strain>
    </source>
</reference>
<evidence type="ECO:0000256" key="2">
    <source>
        <dbReference type="ARBA" id="ARBA00022679"/>
    </source>
</evidence>
<name>A0AAD5MBR0_PYTIN</name>
<keyword evidence="3" id="KW-0479">Metal-binding</keyword>
<keyword evidence="2 3" id="KW-0808">Transferase</keyword>
<dbReference type="Proteomes" id="UP001209570">
    <property type="component" value="Unassembled WGS sequence"/>
</dbReference>
<evidence type="ECO:0000259" key="4">
    <source>
        <dbReference type="PROSITE" id="PS50970"/>
    </source>
</evidence>
<feature type="domain" description="Hcy-binding" evidence="4">
    <location>
        <begin position="3"/>
        <end position="322"/>
    </location>
</feature>